<proteinExistence type="inferred from homology"/>
<dbReference type="SUPFAM" id="SSF53756">
    <property type="entry name" value="UDP-Glycosyltransferase/glycogen phosphorylase"/>
    <property type="match status" value="1"/>
</dbReference>
<dbReference type="PANTHER" id="PTHR45825:SF11">
    <property type="entry name" value="ALPHA AMYLASE DOMAIN-CONTAINING PROTEIN"/>
    <property type="match status" value="1"/>
</dbReference>
<evidence type="ECO:0000256" key="2">
    <source>
        <dbReference type="ARBA" id="ARBA00002764"/>
    </source>
</evidence>
<evidence type="ECO:0000313" key="10">
    <source>
        <dbReference type="EMBL" id="KRL90295.1"/>
    </source>
</evidence>
<evidence type="ECO:0000256" key="3">
    <source>
        <dbReference type="ARBA" id="ARBA00010281"/>
    </source>
</evidence>
<protein>
    <recommendedName>
        <fullName evidence="7">Glycogen synthase</fullName>
        <ecNumber evidence="7">2.4.1.21</ecNumber>
    </recommendedName>
    <alternativeName>
        <fullName evidence="7">Starch [bacterial glycogen] synthase</fullName>
    </alternativeName>
</protein>
<dbReference type="NCBIfam" id="NF001898">
    <property type="entry name" value="PRK00654.1-1"/>
    <property type="match status" value="1"/>
</dbReference>
<dbReference type="EMBL" id="AZFM01000011">
    <property type="protein sequence ID" value="KRL90295.1"/>
    <property type="molecule type" value="Genomic_DNA"/>
</dbReference>
<comment type="caution">
    <text evidence="10">The sequence shown here is derived from an EMBL/GenBank/DDBJ whole genome shotgun (WGS) entry which is preliminary data.</text>
</comment>
<dbReference type="GO" id="GO:0004373">
    <property type="term" value="F:alpha-1,4-glucan glucosyltransferase (UDP-glucose donor) activity"/>
    <property type="evidence" value="ECO:0007669"/>
    <property type="project" value="InterPro"/>
</dbReference>
<dbReference type="Gene3D" id="3.40.50.2000">
    <property type="entry name" value="Glycogen Phosphorylase B"/>
    <property type="match status" value="2"/>
</dbReference>
<evidence type="ECO:0000259" key="9">
    <source>
        <dbReference type="Pfam" id="PF08323"/>
    </source>
</evidence>
<dbReference type="InterPro" id="IPR001296">
    <property type="entry name" value="Glyco_trans_1"/>
</dbReference>
<keyword evidence="11" id="KW-1185">Reference proteome</keyword>
<dbReference type="HAMAP" id="MF_00484">
    <property type="entry name" value="Glycogen_synth"/>
    <property type="match status" value="1"/>
</dbReference>
<evidence type="ECO:0000256" key="1">
    <source>
        <dbReference type="ARBA" id="ARBA00001478"/>
    </source>
</evidence>
<keyword evidence="5 7" id="KW-0808">Transferase</keyword>
<dbReference type="GO" id="GO:0005978">
    <property type="term" value="P:glycogen biosynthetic process"/>
    <property type="evidence" value="ECO:0007669"/>
    <property type="project" value="UniProtKB-UniRule"/>
</dbReference>
<evidence type="ECO:0000256" key="6">
    <source>
        <dbReference type="ARBA" id="ARBA00023056"/>
    </source>
</evidence>
<dbReference type="AlphaFoldDB" id="A0A0R1UAB5"/>
<comment type="pathway">
    <text evidence="7">Glycan biosynthesis; glycogen biosynthesis.</text>
</comment>
<keyword evidence="6 7" id="KW-0320">Glycogen biosynthesis</keyword>
<dbReference type="RefSeq" id="WP_057798291.1">
    <property type="nucleotide sequence ID" value="NZ_AZFM01000011.1"/>
</dbReference>
<dbReference type="Pfam" id="PF00534">
    <property type="entry name" value="Glycos_transf_1"/>
    <property type="match status" value="1"/>
</dbReference>
<evidence type="ECO:0000256" key="7">
    <source>
        <dbReference type="HAMAP-Rule" id="MF_00484"/>
    </source>
</evidence>
<comment type="catalytic activity">
    <reaction evidence="1 7">
        <text>[(1-&gt;4)-alpha-D-glucosyl](n) + ADP-alpha-D-glucose = [(1-&gt;4)-alpha-D-glucosyl](n+1) + ADP + H(+)</text>
        <dbReference type="Rhea" id="RHEA:18189"/>
        <dbReference type="Rhea" id="RHEA-COMP:9584"/>
        <dbReference type="Rhea" id="RHEA-COMP:9587"/>
        <dbReference type="ChEBI" id="CHEBI:15378"/>
        <dbReference type="ChEBI" id="CHEBI:15444"/>
        <dbReference type="ChEBI" id="CHEBI:57498"/>
        <dbReference type="ChEBI" id="CHEBI:456216"/>
        <dbReference type="EC" id="2.4.1.21"/>
    </reaction>
</comment>
<dbReference type="Proteomes" id="UP000051036">
    <property type="component" value="Unassembled WGS sequence"/>
</dbReference>
<dbReference type="GO" id="GO:0009011">
    <property type="term" value="F:alpha-1,4-glucan glucosyltransferase (ADP-glucose donor) activity"/>
    <property type="evidence" value="ECO:0007669"/>
    <property type="project" value="UniProtKB-UniRule"/>
</dbReference>
<name>A0A0R1UAB5_9LACO</name>
<feature type="binding site" evidence="7">
    <location>
        <position position="15"/>
    </location>
    <ligand>
        <name>ADP-alpha-D-glucose</name>
        <dbReference type="ChEBI" id="CHEBI:57498"/>
    </ligand>
</feature>
<dbReference type="PATRIC" id="fig|1423763.3.peg.204"/>
<dbReference type="PANTHER" id="PTHR45825">
    <property type="entry name" value="GRANULE-BOUND STARCH SYNTHASE 1, CHLOROPLASTIC/AMYLOPLASTIC"/>
    <property type="match status" value="1"/>
</dbReference>
<organism evidence="10 11">
    <name type="scientific">Lactobacillus kalixensis DSM 16043</name>
    <dbReference type="NCBI Taxonomy" id="1423763"/>
    <lineage>
        <taxon>Bacteria</taxon>
        <taxon>Bacillati</taxon>
        <taxon>Bacillota</taxon>
        <taxon>Bacilli</taxon>
        <taxon>Lactobacillales</taxon>
        <taxon>Lactobacillaceae</taxon>
        <taxon>Lactobacillus</taxon>
    </lineage>
</organism>
<dbReference type="UniPathway" id="UPA00164"/>
<evidence type="ECO:0000256" key="5">
    <source>
        <dbReference type="ARBA" id="ARBA00022679"/>
    </source>
</evidence>
<dbReference type="CDD" id="cd03791">
    <property type="entry name" value="GT5_Glycogen_synthase_DULL1-like"/>
    <property type="match status" value="1"/>
</dbReference>
<dbReference type="InterPro" id="IPR013534">
    <property type="entry name" value="Starch_synth_cat_dom"/>
</dbReference>
<keyword evidence="4 7" id="KW-0328">Glycosyltransferase</keyword>
<feature type="domain" description="Glycosyl transferase family 1" evidence="8">
    <location>
        <begin position="289"/>
        <end position="447"/>
    </location>
</feature>
<sequence length="476" mass="54924">MRVLFTGAECAPFFKTGGLGDVLGALPNQLAKSGVDVGVVLPLYQDMPEKYRKQLEYQGNFIVPVGWRNQYCGIFKLERNGVKYFFVDNEYYFKRPGIYGYYDDGERFAFFQQAVIMMMERFDFIPNILHCNDYHTSFIPFLLREKWGFVQAYQGIKTVLTIHNLEFQGKYNAQTLPEFFSLGYDWFDSGIVRMDNDVNWMKTGILYADRVTTVSYSYAREIQTPEFGQGLDGILRMCSHKLTGILNGIDFNKYNPETDKDIHTTYNIHHLNRKIQNKTALQKELNLPVKSNVPLIGMVSRLTSQKGFQLLIDELENILKFNVQLVILGNGDPYYEHYLTEIANNHKNKLKVILAFDVKLAQRIYAGADSFLMPSAFEPCGLSQLIALRYGTLPIVHEIGGLADTVWVYDKTKNAGTGFGFKQFDGYQMVQAIKKMLTVYQQKKNWIMMQKKAMNSDFSWKNSADKYKWMYGELMG</sequence>
<evidence type="ECO:0000259" key="8">
    <source>
        <dbReference type="Pfam" id="PF00534"/>
    </source>
</evidence>
<dbReference type="STRING" id="1423763.FC46_GL000199"/>
<dbReference type="OrthoDB" id="9808590at2"/>
<dbReference type="NCBIfam" id="TIGR02095">
    <property type="entry name" value="glgA"/>
    <property type="match status" value="1"/>
</dbReference>
<dbReference type="InterPro" id="IPR011835">
    <property type="entry name" value="GS/SS"/>
</dbReference>
<dbReference type="Pfam" id="PF08323">
    <property type="entry name" value="Glyco_transf_5"/>
    <property type="match status" value="1"/>
</dbReference>
<dbReference type="EC" id="2.4.1.21" evidence="7"/>
<comment type="similarity">
    <text evidence="3 7">Belongs to the glycosyltransferase 1 family. Bacterial/plant glycogen synthase subfamily.</text>
</comment>
<comment type="function">
    <text evidence="2 7">Synthesizes alpha-1,4-glucan chains using ADP-glucose.</text>
</comment>
<gene>
    <name evidence="7" type="primary">glgA</name>
    <name evidence="10" type="ORF">FC46_GL000199</name>
</gene>
<feature type="domain" description="Starch synthase catalytic" evidence="9">
    <location>
        <begin position="2"/>
        <end position="236"/>
    </location>
</feature>
<accession>A0A0R1UAB5</accession>
<evidence type="ECO:0000313" key="11">
    <source>
        <dbReference type="Proteomes" id="UP000051036"/>
    </source>
</evidence>
<evidence type="ECO:0000256" key="4">
    <source>
        <dbReference type="ARBA" id="ARBA00022676"/>
    </source>
</evidence>
<reference evidence="10 11" key="1">
    <citation type="journal article" date="2015" name="Genome Announc.">
        <title>Expanding the biotechnology potential of lactobacilli through comparative genomics of 213 strains and associated genera.</title>
        <authorList>
            <person name="Sun Z."/>
            <person name="Harris H.M."/>
            <person name="McCann A."/>
            <person name="Guo C."/>
            <person name="Argimon S."/>
            <person name="Zhang W."/>
            <person name="Yang X."/>
            <person name="Jeffery I.B."/>
            <person name="Cooney J.C."/>
            <person name="Kagawa T.F."/>
            <person name="Liu W."/>
            <person name="Song Y."/>
            <person name="Salvetti E."/>
            <person name="Wrobel A."/>
            <person name="Rasinkangas P."/>
            <person name="Parkhill J."/>
            <person name="Rea M.C."/>
            <person name="O'Sullivan O."/>
            <person name="Ritari J."/>
            <person name="Douillard F.P."/>
            <person name="Paul Ross R."/>
            <person name="Yang R."/>
            <person name="Briner A.E."/>
            <person name="Felis G.E."/>
            <person name="de Vos W.M."/>
            <person name="Barrangou R."/>
            <person name="Klaenhammer T.R."/>
            <person name="Caufield P.W."/>
            <person name="Cui Y."/>
            <person name="Zhang H."/>
            <person name="O'Toole P.W."/>
        </authorList>
    </citation>
    <scope>NUCLEOTIDE SEQUENCE [LARGE SCALE GENOMIC DNA]</scope>
    <source>
        <strain evidence="10 11">DSM 16043</strain>
    </source>
</reference>